<protein>
    <submittedName>
        <fullName evidence="2">Uncharacterized protein</fullName>
    </submittedName>
</protein>
<evidence type="ECO:0000313" key="3">
    <source>
        <dbReference type="Proteomes" id="UP000216681"/>
    </source>
</evidence>
<accession>A0A256VCB2</accession>
<evidence type="ECO:0000313" key="2">
    <source>
        <dbReference type="EMBL" id="TGB12493.1"/>
    </source>
</evidence>
<organism evidence="2 4">
    <name type="scientific">Limosilactobacillus reuteri</name>
    <name type="common">Lactobacillus reuteri</name>
    <dbReference type="NCBI Taxonomy" id="1598"/>
    <lineage>
        <taxon>Bacteria</taxon>
        <taxon>Bacillati</taxon>
        <taxon>Bacillota</taxon>
        <taxon>Bacilli</taxon>
        <taxon>Lactobacillales</taxon>
        <taxon>Lactobacillaceae</taxon>
        <taxon>Limosilactobacillus</taxon>
    </lineage>
</organism>
<dbReference type="AlphaFoldDB" id="A0A256VCB2"/>
<dbReference type="Proteomes" id="UP000297521">
    <property type="component" value="Unassembled WGS sequence"/>
</dbReference>
<dbReference type="Proteomes" id="UP000216681">
    <property type="component" value="Unassembled WGS sequence"/>
</dbReference>
<dbReference type="GeneID" id="77190941"/>
<name>A0A256VCB2_LIMRT</name>
<sequence>MKLTEKQKNCFHCHFEQGELGLEFTTHNGNKANLFKNPNGYFLGVWNTHHHRFIEEINIDCCPKCGRPLNKEGE</sequence>
<evidence type="ECO:0000313" key="1">
    <source>
        <dbReference type="EMBL" id="OYS94440.1"/>
    </source>
</evidence>
<evidence type="ECO:0000313" key="4">
    <source>
        <dbReference type="Proteomes" id="UP000297521"/>
    </source>
</evidence>
<reference evidence="1 3" key="1">
    <citation type="submission" date="2017-05" db="EMBL/GenBank/DDBJ databases">
        <authorList>
            <person name="Lin X.B."/>
            <person name="Stothard P."/>
            <person name="Tasseva G."/>
            <person name="Walter J."/>
        </authorList>
    </citation>
    <scope>NUCLEOTIDE SEQUENCE [LARGE SCALE GENOMIC DNA]</scope>
    <source>
        <strain evidence="1 3">105n</strain>
    </source>
</reference>
<dbReference type="RefSeq" id="WP_094511544.1">
    <property type="nucleotide sequence ID" value="NZ_CANCWL010000007.1"/>
</dbReference>
<comment type="caution">
    <text evidence="2">The sequence shown here is derived from an EMBL/GenBank/DDBJ whole genome shotgun (WGS) entry which is preliminary data.</text>
</comment>
<dbReference type="EMBL" id="SRKR01000002">
    <property type="protein sequence ID" value="TGB12493.1"/>
    <property type="molecule type" value="Genomic_DNA"/>
</dbReference>
<dbReference type="EMBL" id="NGPX01000015">
    <property type="protein sequence ID" value="OYS94440.1"/>
    <property type="molecule type" value="Genomic_DNA"/>
</dbReference>
<reference evidence="1 3" key="2">
    <citation type="submission" date="2017-09" db="EMBL/GenBank/DDBJ databases">
        <title>Tripartite evolution among Lactobacillus johnsonii, Lactobacillus taiwanensis, Lactobacillus reuteri and their rodent host.</title>
        <authorList>
            <person name="Wang T."/>
            <person name="Knowles S."/>
            <person name="Cheng C."/>
        </authorList>
    </citation>
    <scope>NUCLEOTIDE SEQUENCE [LARGE SCALE GENOMIC DNA]</scope>
    <source>
        <strain evidence="1 3">105n</strain>
    </source>
</reference>
<proteinExistence type="predicted"/>
<reference evidence="2" key="3">
    <citation type="journal article" date="2019" name="Cell Metab.">
        <title>Nutrient sensing in CD11c cells alters the gut microbiome to regulate food intake and body mass.</title>
        <authorList>
            <person name="Chagwedera N.D."/>
            <person name="Ang Q.Y."/>
            <person name="Bisanz J.E."/>
            <person name="Leong Y.A."/>
            <person name="Ganeshan K."/>
            <person name="Cai J."/>
            <person name="Patterson A.D."/>
            <person name="Turnbaugh P.J."/>
            <person name="Chawla A."/>
        </authorList>
    </citation>
    <scope>NUCLEOTIDE SEQUENCE</scope>
    <source>
        <strain evidence="2">I8-5</strain>
    </source>
</reference>
<reference evidence="2" key="4">
    <citation type="submission" date="2019-04" db="EMBL/GenBank/DDBJ databases">
        <authorList>
            <person name="Bisanz J.E."/>
            <person name="Chagwedera N.D."/>
            <person name="Chawla A."/>
            <person name="Turnbaugh P.J."/>
        </authorList>
    </citation>
    <scope>NUCLEOTIDE SEQUENCE</scope>
    <source>
        <strain evidence="2">I8-5</strain>
    </source>
</reference>
<gene>
    <name evidence="1" type="ORF">CBG15_04215</name>
    <name evidence="2" type="ORF">E5F87_01415</name>
</gene>